<protein>
    <submittedName>
        <fullName evidence="1">Uncharacterized protein</fullName>
    </submittedName>
</protein>
<dbReference type="InterPro" id="IPR043136">
    <property type="entry name" value="B30.2/SPRY_sf"/>
</dbReference>
<reference evidence="1" key="1">
    <citation type="submission" date="2020-10" db="EMBL/GenBank/DDBJ databases">
        <title>Chromosome-scale genome assembly of the Allis shad, Alosa alosa.</title>
        <authorList>
            <person name="Margot Z."/>
            <person name="Christophe K."/>
            <person name="Cabau C."/>
            <person name="Louis A."/>
            <person name="Berthelot C."/>
            <person name="Parey E."/>
            <person name="Roest Crollius H."/>
            <person name="Montfort J."/>
            <person name="Robinson-Rechavi M."/>
            <person name="Bucao C."/>
            <person name="Bouchez O."/>
            <person name="Gislard M."/>
            <person name="Lluch J."/>
            <person name="Milhes M."/>
            <person name="Lampietro C."/>
            <person name="Lopez Roques C."/>
            <person name="Donnadieu C."/>
            <person name="Braasch I."/>
            <person name="Desvignes T."/>
            <person name="Postlethwait J."/>
            <person name="Bobe J."/>
            <person name="Guiguen Y."/>
        </authorList>
    </citation>
    <scope>NUCLEOTIDE SEQUENCE</scope>
    <source>
        <strain evidence="1">M-15738</strain>
        <tissue evidence="1">Blood</tissue>
    </source>
</reference>
<evidence type="ECO:0000313" key="1">
    <source>
        <dbReference type="EMBL" id="KAG5278033.1"/>
    </source>
</evidence>
<dbReference type="InterPro" id="IPR013320">
    <property type="entry name" value="ConA-like_dom_sf"/>
</dbReference>
<dbReference type="Gene3D" id="2.60.120.920">
    <property type="match status" value="1"/>
</dbReference>
<accession>A0AAV6GSE0</accession>
<organism evidence="1 2">
    <name type="scientific">Alosa alosa</name>
    <name type="common">allis shad</name>
    <dbReference type="NCBI Taxonomy" id="278164"/>
    <lineage>
        <taxon>Eukaryota</taxon>
        <taxon>Metazoa</taxon>
        <taxon>Chordata</taxon>
        <taxon>Craniata</taxon>
        <taxon>Vertebrata</taxon>
        <taxon>Euteleostomi</taxon>
        <taxon>Actinopterygii</taxon>
        <taxon>Neopterygii</taxon>
        <taxon>Teleostei</taxon>
        <taxon>Clupei</taxon>
        <taxon>Clupeiformes</taxon>
        <taxon>Clupeoidei</taxon>
        <taxon>Clupeidae</taxon>
        <taxon>Alosa</taxon>
    </lineage>
</organism>
<keyword evidence="2" id="KW-1185">Reference proteome</keyword>
<name>A0AAV6GSE0_9TELE</name>
<proteinExistence type="predicted"/>
<comment type="caution">
    <text evidence="1">The sequence shown here is derived from an EMBL/GenBank/DDBJ whole genome shotgun (WGS) entry which is preliminary data.</text>
</comment>
<dbReference type="SUPFAM" id="SSF49899">
    <property type="entry name" value="Concanavalin A-like lectins/glucanases"/>
    <property type="match status" value="1"/>
</dbReference>
<dbReference type="Proteomes" id="UP000823561">
    <property type="component" value="Chromosome 7"/>
</dbReference>
<dbReference type="AlphaFoldDB" id="A0AAV6GSE0"/>
<gene>
    <name evidence="1" type="ORF">AALO_G00094450</name>
</gene>
<dbReference type="EMBL" id="JADWDJ010000007">
    <property type="protein sequence ID" value="KAG5278033.1"/>
    <property type="molecule type" value="Genomic_DNA"/>
</dbReference>
<sequence length="121" mass="13465">MSRHGFIKPGLIKCPEFLQSPKEAEEATPLTESAKISDTGVGTDTEVIQIKDWATLETIKVTLTLDPATVPHFLTLCDHGKTVTWSGQEDIVKIETLFPYVLCKERFSSGKHSWEVFVKGC</sequence>
<evidence type="ECO:0000313" key="2">
    <source>
        <dbReference type="Proteomes" id="UP000823561"/>
    </source>
</evidence>